<dbReference type="RefSeq" id="WP_129877618.1">
    <property type="nucleotide sequence ID" value="NZ_SEWG01000006.1"/>
</dbReference>
<evidence type="ECO:0000313" key="2">
    <source>
        <dbReference type="Proteomes" id="UP000293331"/>
    </source>
</evidence>
<comment type="caution">
    <text evidence="1">The sequence shown here is derived from an EMBL/GenBank/DDBJ whole genome shotgun (WGS) entry which is preliminary data.</text>
</comment>
<protein>
    <submittedName>
        <fullName evidence="1">Uncharacterized protein</fullName>
    </submittedName>
</protein>
<dbReference type="OrthoDB" id="799572at2"/>
<dbReference type="AlphaFoldDB" id="A0A4Q5LKE3"/>
<accession>A0A4Q5LKE3</accession>
<dbReference type="EMBL" id="SEWG01000006">
    <property type="protein sequence ID" value="RYU87924.1"/>
    <property type="molecule type" value="Genomic_DNA"/>
</dbReference>
<name>A0A4Q5LKE3_9SPHI</name>
<keyword evidence="2" id="KW-1185">Reference proteome</keyword>
<gene>
    <name evidence="1" type="ORF">EWM62_15640</name>
</gene>
<organism evidence="1 2">
    <name type="scientific">Mucilaginibacter terrigena</name>
    <dbReference type="NCBI Taxonomy" id="2492395"/>
    <lineage>
        <taxon>Bacteria</taxon>
        <taxon>Pseudomonadati</taxon>
        <taxon>Bacteroidota</taxon>
        <taxon>Sphingobacteriia</taxon>
        <taxon>Sphingobacteriales</taxon>
        <taxon>Sphingobacteriaceae</taxon>
        <taxon>Mucilaginibacter</taxon>
    </lineage>
</organism>
<reference evidence="1 2" key="1">
    <citation type="submission" date="2019-02" db="EMBL/GenBank/DDBJ databases">
        <title>Bacterial novel species Mucilaginibacter sp. 17JY9-4 isolated from soil.</title>
        <authorList>
            <person name="Jung H.-Y."/>
        </authorList>
    </citation>
    <scope>NUCLEOTIDE SEQUENCE [LARGE SCALE GENOMIC DNA]</scope>
    <source>
        <strain evidence="1 2">17JY9-4</strain>
    </source>
</reference>
<evidence type="ECO:0000313" key="1">
    <source>
        <dbReference type="EMBL" id="RYU87924.1"/>
    </source>
</evidence>
<sequence>MTRVELKEKLIAKIGTTNDEELLNQISRLVNLELFADEIYKLNPEEFEAVKEGIAQIESGLFVSEAEANRTIDKCLGR</sequence>
<dbReference type="Proteomes" id="UP000293331">
    <property type="component" value="Unassembled WGS sequence"/>
</dbReference>
<proteinExistence type="predicted"/>